<gene>
    <name evidence="2" type="ORF">ACFSSA_12340</name>
</gene>
<dbReference type="GO" id="GO:0016491">
    <property type="term" value="F:oxidoreductase activity"/>
    <property type="evidence" value="ECO:0007669"/>
    <property type="project" value="UniProtKB-KW"/>
</dbReference>
<evidence type="ECO:0000259" key="1">
    <source>
        <dbReference type="Pfam" id="PF01266"/>
    </source>
</evidence>
<dbReference type="SUPFAM" id="SSF54373">
    <property type="entry name" value="FAD-linked reductases, C-terminal domain"/>
    <property type="match status" value="1"/>
</dbReference>
<dbReference type="SUPFAM" id="SSF51905">
    <property type="entry name" value="FAD/NAD(P)-binding domain"/>
    <property type="match status" value="1"/>
</dbReference>
<dbReference type="PANTHER" id="PTHR13847">
    <property type="entry name" value="SARCOSINE DEHYDROGENASE-RELATED"/>
    <property type="match status" value="1"/>
</dbReference>
<sequence>MSPNGEPWLIIGQGLAGTCLAWEFLGRNEPFKIIDRGFGGSSRVAAGLLNPITGKNFEPSWRITDFYTESIDFYLRVERQLAHQLWYPLPILRLASSDKEWSKIAAKLELPQTARWIADTSPDHPDGFVAAVELTGGGRIDTANFIKLSATFFTERGLLEIGDHRGSPSGGRYILCEGASGLIENQIGQHRCAKGEILTVKSNWPETHIRIGSGGWLVPIGNNLFRVGSTYEWNHLTEYPTATGQERILNIARILGGSHFEIVDHVAGIRPILRRSQPLLGKNQNNDWIFNALGSKGTLYAPKFATMLADWILEGIEPNEDFILGSHFD</sequence>
<reference evidence="3" key="1">
    <citation type="journal article" date="2019" name="Int. J. Syst. Evol. Microbiol.">
        <title>The Global Catalogue of Microorganisms (GCM) 10K type strain sequencing project: providing services to taxonomists for standard genome sequencing and annotation.</title>
        <authorList>
            <consortium name="The Broad Institute Genomics Platform"/>
            <consortium name="The Broad Institute Genome Sequencing Center for Infectious Disease"/>
            <person name="Wu L."/>
            <person name="Ma J."/>
        </authorList>
    </citation>
    <scope>NUCLEOTIDE SEQUENCE [LARGE SCALE GENOMIC DNA]</scope>
    <source>
        <strain evidence="3">CGMCC 4.7106</strain>
    </source>
</reference>
<protein>
    <submittedName>
        <fullName evidence="2">NAD(P)/FAD-dependent oxidoreductase</fullName>
        <ecNumber evidence="2">1.-.-.-</ecNumber>
    </submittedName>
</protein>
<dbReference type="InterPro" id="IPR036188">
    <property type="entry name" value="FAD/NAD-bd_sf"/>
</dbReference>
<evidence type="ECO:0000313" key="2">
    <source>
        <dbReference type="EMBL" id="MFD2257464.1"/>
    </source>
</evidence>
<dbReference type="RefSeq" id="WP_386820762.1">
    <property type="nucleotide sequence ID" value="NZ_JBHUIT010000031.1"/>
</dbReference>
<evidence type="ECO:0000313" key="3">
    <source>
        <dbReference type="Proteomes" id="UP001597375"/>
    </source>
</evidence>
<dbReference type="Gene3D" id="3.50.50.60">
    <property type="entry name" value="FAD/NAD(P)-binding domain"/>
    <property type="match status" value="1"/>
</dbReference>
<dbReference type="InterPro" id="IPR006076">
    <property type="entry name" value="FAD-dep_OxRdtase"/>
</dbReference>
<accession>A0ABW5D9J1</accession>
<dbReference type="PANTHER" id="PTHR13847:SF261">
    <property type="entry name" value="FAD-DEPENDENT OXIDOREDUCTASE FAMILY PROTEIN"/>
    <property type="match status" value="1"/>
</dbReference>
<proteinExistence type="predicted"/>
<keyword evidence="3" id="KW-1185">Reference proteome</keyword>
<dbReference type="EMBL" id="JBHUIT010000031">
    <property type="protein sequence ID" value="MFD2257464.1"/>
    <property type="molecule type" value="Genomic_DNA"/>
</dbReference>
<dbReference type="Proteomes" id="UP001597375">
    <property type="component" value="Unassembled WGS sequence"/>
</dbReference>
<organism evidence="2 3">
    <name type="scientific">Luteolibacter algae</name>
    <dbReference type="NCBI Taxonomy" id="454151"/>
    <lineage>
        <taxon>Bacteria</taxon>
        <taxon>Pseudomonadati</taxon>
        <taxon>Verrucomicrobiota</taxon>
        <taxon>Verrucomicrobiia</taxon>
        <taxon>Verrucomicrobiales</taxon>
        <taxon>Verrucomicrobiaceae</taxon>
        <taxon>Luteolibacter</taxon>
    </lineage>
</organism>
<dbReference type="Gene3D" id="3.30.9.10">
    <property type="entry name" value="D-Amino Acid Oxidase, subunit A, domain 2"/>
    <property type="match status" value="1"/>
</dbReference>
<comment type="caution">
    <text evidence="2">The sequence shown here is derived from an EMBL/GenBank/DDBJ whole genome shotgun (WGS) entry which is preliminary data.</text>
</comment>
<feature type="domain" description="FAD dependent oxidoreductase" evidence="1">
    <location>
        <begin position="9"/>
        <end position="311"/>
    </location>
</feature>
<dbReference type="Pfam" id="PF01266">
    <property type="entry name" value="DAO"/>
    <property type="match status" value="1"/>
</dbReference>
<name>A0ABW5D9J1_9BACT</name>
<keyword evidence="2" id="KW-0560">Oxidoreductase</keyword>
<dbReference type="EC" id="1.-.-.-" evidence="2"/>